<keyword evidence="1" id="KW-0175">Coiled coil</keyword>
<comment type="caution">
    <text evidence="2">The sequence shown here is derived from an EMBL/GenBank/DDBJ whole genome shotgun (WGS) entry which is preliminary data.</text>
</comment>
<dbReference type="RefSeq" id="WP_193539455.1">
    <property type="nucleotide sequence ID" value="NZ_JADCLJ010000024.1"/>
</dbReference>
<evidence type="ECO:0000256" key="1">
    <source>
        <dbReference type="SAM" id="Coils"/>
    </source>
</evidence>
<proteinExistence type="predicted"/>
<dbReference type="Proteomes" id="UP001516662">
    <property type="component" value="Unassembled WGS sequence"/>
</dbReference>
<reference evidence="2 3" key="1">
    <citation type="submission" date="2020-10" db="EMBL/GenBank/DDBJ databases">
        <title>Bacillus sp. HD4P25, an endophyte from a halophyte.</title>
        <authorList>
            <person name="Sun J.-Q."/>
        </authorList>
    </citation>
    <scope>NUCLEOTIDE SEQUENCE [LARGE SCALE GENOMIC DNA]</scope>
    <source>
        <strain evidence="2 3">YIM 93174</strain>
    </source>
</reference>
<name>A0ABR9QNW4_9BACI</name>
<organism evidence="2 3">
    <name type="scientific">Litchfieldia luteola</name>
    <dbReference type="NCBI Taxonomy" id="682179"/>
    <lineage>
        <taxon>Bacteria</taxon>
        <taxon>Bacillati</taxon>
        <taxon>Bacillota</taxon>
        <taxon>Bacilli</taxon>
        <taxon>Bacillales</taxon>
        <taxon>Bacillaceae</taxon>
        <taxon>Litchfieldia</taxon>
    </lineage>
</organism>
<evidence type="ECO:0000313" key="3">
    <source>
        <dbReference type="Proteomes" id="UP001516662"/>
    </source>
</evidence>
<dbReference type="EMBL" id="JADCLJ010000024">
    <property type="protein sequence ID" value="MBE4910193.1"/>
    <property type="molecule type" value="Genomic_DNA"/>
</dbReference>
<protein>
    <submittedName>
        <fullName evidence="2">Uncharacterized protein</fullName>
    </submittedName>
</protein>
<accession>A0ABR9QNW4</accession>
<gene>
    <name evidence="2" type="ORF">IMZ08_19325</name>
</gene>
<sequence length="187" mass="21842">MGGEVNIRDMINEKTIKYGIGELNALKMNIQEQLYNLEKFFYELLAEQRTIREKGKKLSKLNVVKVVAGSKVPRSTIYANPNTLALYIEERIKEIEEDDLLRVREMERLKTEKRELIDCFQGLKLNIIDNQVLLYKINELESELKSVCGERDALSKEMLKIRNNNIKLIREINELKQSKVVQLRSGK</sequence>
<feature type="coiled-coil region" evidence="1">
    <location>
        <begin position="137"/>
        <end position="178"/>
    </location>
</feature>
<keyword evidence="3" id="KW-1185">Reference proteome</keyword>
<evidence type="ECO:0000313" key="2">
    <source>
        <dbReference type="EMBL" id="MBE4910193.1"/>
    </source>
</evidence>